<dbReference type="Pfam" id="PF06985">
    <property type="entry name" value="HET"/>
    <property type="match status" value="1"/>
</dbReference>
<dbReference type="EMBL" id="JAZAVK010000099">
    <property type="protein sequence ID" value="KAK7423425.1"/>
    <property type="molecule type" value="Genomic_DNA"/>
</dbReference>
<comment type="caution">
    <text evidence="2">The sequence shown here is derived from an EMBL/GenBank/DDBJ whole genome shotgun (WGS) entry which is preliminary data.</text>
</comment>
<feature type="domain" description="Heterokaryon incompatibility" evidence="1">
    <location>
        <begin position="510"/>
        <end position="550"/>
    </location>
</feature>
<protein>
    <recommendedName>
        <fullName evidence="1">Heterokaryon incompatibility domain-containing protein</fullName>
    </recommendedName>
</protein>
<dbReference type="InterPro" id="IPR010730">
    <property type="entry name" value="HET"/>
</dbReference>
<evidence type="ECO:0000259" key="1">
    <source>
        <dbReference type="Pfam" id="PF06985"/>
    </source>
</evidence>
<sequence length="884" mass="99121">MEHLPRVGNPVYDIEVPCLCEEAEPYDGFDFATFPSRKGLDLQLYPKPTPSGHEKKPAHEAAAILQAWLFFGMLAEVMGIPINPDDFRRVDPRSEKQFITTALLNNYLERWVSAVTNDQSREDKFDKAAQCLQRVAHFVNLDPENKTLLLLPAEVLLSIRLVAERLVLFGYVNIWHQGSHLWGVPIQLRSSLAGSAKVGTALPGFGGEFLVKSQFMKEHTKHWCPSERNRLSRLLTATALVHLSRLPPLPSEKSHEQCTEKGCTAYNIDNDTYKPRHVAGCNGCRMVGPDKEELNNVVKNGKLPLIHLGRPSASGEVKVTLVSKDTSVPFTALSHVWSDGLGNTSANEIAECQAKRIASILAIPSNKHYSPSSFKQHQLDEEDVTFLTTRRPRSYPLEAEFQQELKQLQSTGHEERLLEYVREVDGIKRTQTPRTERGFSAEQPPFHGWSSQWGQKLHELTLSTVSTPEAMLSLSAAMSAAKVAVPGSQTGEPSTEHAGTTTADKDLTPLNAFWLDTLCIPVEKAARRKAVAEMNDVYRAAERVVIIDSSLAEVSTADKAENIIARLALSGWSRRLWTFPEGMLAKSKLFVLKDALLDFDQFEMILALSRQYDTLLGMLAKKSVPHRRLGILEPTQFLRLRSILGSNQLAFRSLSRPGDEALCLARSLDFAPDQVRSIIDAHDEDKMCVFWSALKEIPQGLLVWSGPRLDQPGFRWAPSTLRNYSFNYFDPGLTPSAAIRTDRGLQLKLPGWIFTALNDVEEGFSLWEYETRAMYDVDRNTQALSGNGKWISASRDRPERYALIVLSKPYVARHVLGVLVSVVEEARDVVYARFVNNIRMRLCDPQQTEVFAASPPRVMEIMSRLRGHNFLTSAPGREMTWVVG</sequence>
<organism evidence="2 3">
    <name type="scientific">Neonectria magnoliae</name>
    <dbReference type="NCBI Taxonomy" id="2732573"/>
    <lineage>
        <taxon>Eukaryota</taxon>
        <taxon>Fungi</taxon>
        <taxon>Dikarya</taxon>
        <taxon>Ascomycota</taxon>
        <taxon>Pezizomycotina</taxon>
        <taxon>Sordariomycetes</taxon>
        <taxon>Hypocreomycetidae</taxon>
        <taxon>Hypocreales</taxon>
        <taxon>Nectriaceae</taxon>
        <taxon>Neonectria</taxon>
    </lineage>
</organism>
<accession>A0ABR1HRD0</accession>
<keyword evidence="3" id="KW-1185">Reference proteome</keyword>
<name>A0ABR1HRD0_9HYPO</name>
<evidence type="ECO:0000313" key="2">
    <source>
        <dbReference type="EMBL" id="KAK7423425.1"/>
    </source>
</evidence>
<dbReference type="PANTHER" id="PTHR39596">
    <property type="match status" value="1"/>
</dbReference>
<evidence type="ECO:0000313" key="3">
    <source>
        <dbReference type="Proteomes" id="UP001498421"/>
    </source>
</evidence>
<proteinExistence type="predicted"/>
<dbReference type="Proteomes" id="UP001498421">
    <property type="component" value="Unassembled WGS sequence"/>
</dbReference>
<reference evidence="2 3" key="1">
    <citation type="journal article" date="2025" name="Microbiol. Resour. Announc.">
        <title>Draft genome sequences for Neonectria magnoliae and Neonectria punicea, canker pathogens of Liriodendron tulipifera and Acer saccharum in West Virginia.</title>
        <authorList>
            <person name="Petronek H.M."/>
            <person name="Kasson M.T."/>
            <person name="Metheny A.M."/>
            <person name="Stauder C.M."/>
            <person name="Lovett B."/>
            <person name="Lynch S.C."/>
            <person name="Garnas J.R."/>
            <person name="Kasson L.R."/>
            <person name="Stajich J.E."/>
        </authorList>
    </citation>
    <scope>NUCLEOTIDE SEQUENCE [LARGE SCALE GENOMIC DNA]</scope>
    <source>
        <strain evidence="2 3">NRRL 64651</strain>
    </source>
</reference>
<gene>
    <name evidence="2" type="ORF">QQZ08_009103</name>
</gene>
<dbReference type="PANTHER" id="PTHR39596:SF4">
    <property type="entry name" value="HET DOMAIN PROTEIN (AFU_ORTHOLOGUE AFUA_3G03140)-RELATED"/>
    <property type="match status" value="1"/>
</dbReference>